<protein>
    <submittedName>
        <fullName evidence="2">Uncharacterized protein</fullName>
    </submittedName>
</protein>
<gene>
    <name evidence="2" type="ORF">UFOVP1392_9</name>
    <name evidence="3" type="ORF">UFOVP1569_8</name>
    <name evidence="1" type="ORF">UFOVP952_19</name>
</gene>
<proteinExistence type="predicted"/>
<evidence type="ECO:0000313" key="3">
    <source>
        <dbReference type="EMBL" id="CAB5229692.1"/>
    </source>
</evidence>
<reference evidence="2" key="1">
    <citation type="submission" date="2020-05" db="EMBL/GenBank/DDBJ databases">
        <authorList>
            <person name="Chiriac C."/>
            <person name="Salcher M."/>
            <person name="Ghai R."/>
            <person name="Kavagutti S V."/>
        </authorList>
    </citation>
    <scope>NUCLEOTIDE SEQUENCE</scope>
</reference>
<evidence type="ECO:0000313" key="2">
    <source>
        <dbReference type="EMBL" id="CAB4203905.1"/>
    </source>
</evidence>
<dbReference type="EMBL" id="LR796889">
    <property type="protein sequence ID" value="CAB4172890.1"/>
    <property type="molecule type" value="Genomic_DNA"/>
</dbReference>
<organism evidence="2">
    <name type="scientific">uncultured Caudovirales phage</name>
    <dbReference type="NCBI Taxonomy" id="2100421"/>
    <lineage>
        <taxon>Viruses</taxon>
        <taxon>Duplodnaviria</taxon>
        <taxon>Heunggongvirae</taxon>
        <taxon>Uroviricota</taxon>
        <taxon>Caudoviricetes</taxon>
        <taxon>Peduoviridae</taxon>
        <taxon>Maltschvirus</taxon>
        <taxon>Maltschvirus maltsch</taxon>
    </lineage>
</organism>
<evidence type="ECO:0000313" key="1">
    <source>
        <dbReference type="EMBL" id="CAB4172890.1"/>
    </source>
</evidence>
<dbReference type="EMBL" id="LR797334">
    <property type="protein sequence ID" value="CAB4203905.1"/>
    <property type="molecule type" value="Genomic_DNA"/>
</dbReference>
<dbReference type="EMBL" id="LR798409">
    <property type="protein sequence ID" value="CAB5229692.1"/>
    <property type="molecule type" value="Genomic_DNA"/>
</dbReference>
<sequence>MADQVILFQDFAKVRKGLKALDSGLDKELKAGLKAVAAKVVTKAQAEATRKGLVDTGELVRKIAPSVTQRNVDIVAKAKRAGFSYPAVYEYGGRGKVNATGPRAFLRPGLQKAGPQIAKELENVIKSTVSKAGFK</sequence>
<accession>A0A6J5S5X7</accession>
<name>A0A6J5S5X7_9CAUD</name>